<keyword evidence="2" id="KW-1185">Reference proteome</keyword>
<dbReference type="RefSeq" id="WP_110076095.1">
    <property type="nucleotide sequence ID" value="NZ_QGTT01000008.1"/>
</dbReference>
<protein>
    <submittedName>
        <fullName evidence="1">Uncharacterized protein</fullName>
    </submittedName>
</protein>
<sequence length="223" mass="24972">MADYINKNILAQAYLHIEPEDIESIDLDAISQHLNEFLRSRTDFFFTSSADISVEFAEGSIKVYGTVLGTIAAIYSGIATYPSFREGVLLLYEDSKRLSEYVVAEGLFTTNARHQNVVRLEARTGVIGSLRKVVGLIDQARNMNGVKSADKIEEKLVEADTELRLLLSNLNSEEDLQLVKNGFKNLFEELPEVPAPPPRSFNSQIAIRRYQVARNQAVQTCTL</sequence>
<dbReference type="EMBL" id="QGTT01000008">
    <property type="protein sequence ID" value="PWW12236.1"/>
    <property type="molecule type" value="Genomic_DNA"/>
</dbReference>
<dbReference type="OrthoDB" id="9181066at2"/>
<accession>A0A317Q915</accession>
<dbReference type="AlphaFoldDB" id="A0A317Q915"/>
<proteinExistence type="predicted"/>
<evidence type="ECO:0000313" key="1">
    <source>
        <dbReference type="EMBL" id="PWW12236.1"/>
    </source>
</evidence>
<evidence type="ECO:0000313" key="2">
    <source>
        <dbReference type="Proteomes" id="UP000246964"/>
    </source>
</evidence>
<name>A0A317Q915_9GAMM</name>
<gene>
    <name evidence="1" type="ORF">DET45_10869</name>
</gene>
<organism evidence="1 2">
    <name type="scientific">Pseudidiomarina maritima</name>
    <dbReference type="NCBI Taxonomy" id="519453"/>
    <lineage>
        <taxon>Bacteria</taxon>
        <taxon>Pseudomonadati</taxon>
        <taxon>Pseudomonadota</taxon>
        <taxon>Gammaproteobacteria</taxon>
        <taxon>Alteromonadales</taxon>
        <taxon>Idiomarinaceae</taxon>
        <taxon>Pseudidiomarina</taxon>
    </lineage>
</organism>
<dbReference type="Proteomes" id="UP000246964">
    <property type="component" value="Unassembled WGS sequence"/>
</dbReference>
<comment type="caution">
    <text evidence="1">The sequence shown here is derived from an EMBL/GenBank/DDBJ whole genome shotgun (WGS) entry which is preliminary data.</text>
</comment>
<reference evidence="1 2" key="1">
    <citation type="submission" date="2018-05" db="EMBL/GenBank/DDBJ databases">
        <title>Freshwater and sediment microbial communities from various areas in North America, analyzing microbe dynamics in response to fracking.</title>
        <authorList>
            <person name="Lamendella R."/>
        </authorList>
    </citation>
    <scope>NUCLEOTIDE SEQUENCE [LARGE SCALE GENOMIC DNA]</scope>
    <source>
        <strain evidence="1 2">125B1</strain>
    </source>
</reference>